<dbReference type="PANTHER" id="PTHR11956:SF11">
    <property type="entry name" value="ARGININE--TRNA LIGASE, MITOCHONDRIAL-RELATED"/>
    <property type="match status" value="1"/>
</dbReference>
<dbReference type="Proteomes" id="UP001159641">
    <property type="component" value="Unassembled WGS sequence"/>
</dbReference>
<keyword evidence="7 11" id="KW-0030">Aminoacyl-tRNA synthetase</keyword>
<keyword evidence="4 11" id="KW-0547">Nucleotide-binding</keyword>
<feature type="compositionally biased region" description="Low complexity" evidence="12">
    <location>
        <begin position="52"/>
        <end position="61"/>
    </location>
</feature>
<evidence type="ECO:0000256" key="8">
    <source>
        <dbReference type="ARBA" id="ARBA00039495"/>
    </source>
</evidence>
<dbReference type="GO" id="GO:0004814">
    <property type="term" value="F:arginine-tRNA ligase activity"/>
    <property type="evidence" value="ECO:0007669"/>
    <property type="project" value="UniProtKB-EC"/>
</dbReference>
<dbReference type="InterPro" id="IPR001278">
    <property type="entry name" value="Arg-tRNA-ligase"/>
</dbReference>
<dbReference type="PANTHER" id="PTHR11956">
    <property type="entry name" value="ARGINYL-TRNA SYNTHETASE"/>
    <property type="match status" value="1"/>
</dbReference>
<dbReference type="InterPro" id="IPR008909">
    <property type="entry name" value="DALR_anticod-bd"/>
</dbReference>
<evidence type="ECO:0000256" key="10">
    <source>
        <dbReference type="ARBA" id="ARBA00049595"/>
    </source>
</evidence>
<comment type="caution">
    <text evidence="14">The sequence shown here is derived from an EMBL/GenBank/DDBJ whole genome shotgun (WGS) entry which is preliminary data.</text>
</comment>
<gene>
    <name evidence="14" type="ORF">J1605_008176</name>
</gene>
<dbReference type="AlphaFoldDB" id="A0AB34GYG9"/>
<feature type="compositionally biased region" description="Basic residues" evidence="12">
    <location>
        <begin position="155"/>
        <end position="166"/>
    </location>
</feature>
<dbReference type="Gene3D" id="3.40.50.620">
    <property type="entry name" value="HUPs"/>
    <property type="match status" value="1"/>
</dbReference>
<dbReference type="EMBL" id="JAIQCJ010002046">
    <property type="protein sequence ID" value="KAJ8784524.1"/>
    <property type="molecule type" value="Genomic_DNA"/>
</dbReference>
<dbReference type="Gene3D" id="1.10.730.10">
    <property type="entry name" value="Isoleucyl-tRNA Synthetase, Domain 1"/>
    <property type="match status" value="1"/>
</dbReference>
<dbReference type="InterPro" id="IPR012340">
    <property type="entry name" value="NA-bd_OB-fold"/>
</dbReference>
<dbReference type="InterPro" id="IPR009080">
    <property type="entry name" value="tRNAsynth_Ia_anticodon-bd"/>
</dbReference>
<protein>
    <recommendedName>
        <fullName evidence="8">Probable arginine--tRNA ligase, mitochondrial</fullName>
        <ecNumber evidence="2">6.1.1.19</ecNumber>
    </recommendedName>
</protein>
<feature type="compositionally biased region" description="Basic residues" evidence="12">
    <location>
        <begin position="17"/>
        <end position="28"/>
    </location>
</feature>
<dbReference type="GO" id="GO:0005739">
    <property type="term" value="C:mitochondrion"/>
    <property type="evidence" value="ECO:0007669"/>
    <property type="project" value="TreeGrafter"/>
</dbReference>
<dbReference type="FunFam" id="1.10.730.10:FF:000006">
    <property type="entry name" value="Arginyl-tRNA synthetase 2, mitochondrial"/>
    <property type="match status" value="1"/>
</dbReference>
<organism evidence="14 15">
    <name type="scientific">Eschrichtius robustus</name>
    <name type="common">California gray whale</name>
    <name type="synonym">Eschrichtius gibbosus</name>
    <dbReference type="NCBI Taxonomy" id="9764"/>
    <lineage>
        <taxon>Eukaryota</taxon>
        <taxon>Metazoa</taxon>
        <taxon>Chordata</taxon>
        <taxon>Craniata</taxon>
        <taxon>Vertebrata</taxon>
        <taxon>Euteleostomi</taxon>
        <taxon>Mammalia</taxon>
        <taxon>Eutheria</taxon>
        <taxon>Laurasiatheria</taxon>
        <taxon>Artiodactyla</taxon>
        <taxon>Whippomorpha</taxon>
        <taxon>Cetacea</taxon>
        <taxon>Mysticeti</taxon>
        <taxon>Eschrichtiidae</taxon>
        <taxon>Eschrichtius</taxon>
    </lineage>
</organism>
<dbReference type="GO" id="GO:0005524">
    <property type="term" value="F:ATP binding"/>
    <property type="evidence" value="ECO:0007669"/>
    <property type="project" value="UniProtKB-KW"/>
</dbReference>
<evidence type="ECO:0000256" key="4">
    <source>
        <dbReference type="ARBA" id="ARBA00022741"/>
    </source>
</evidence>
<feature type="region of interest" description="Disordered" evidence="12">
    <location>
        <begin position="1"/>
        <end position="85"/>
    </location>
</feature>
<feature type="domain" description="DALR anticodon binding" evidence="13">
    <location>
        <begin position="504"/>
        <end position="619"/>
    </location>
</feature>
<evidence type="ECO:0000313" key="15">
    <source>
        <dbReference type="Proteomes" id="UP001159641"/>
    </source>
</evidence>
<comment type="catalytic activity">
    <reaction evidence="9">
        <text>tRNA(Arg) + L-arginine + ATP = L-arginyl-tRNA(Arg) + AMP + diphosphate</text>
        <dbReference type="Rhea" id="RHEA:20301"/>
        <dbReference type="Rhea" id="RHEA-COMP:9658"/>
        <dbReference type="Rhea" id="RHEA-COMP:9673"/>
        <dbReference type="ChEBI" id="CHEBI:30616"/>
        <dbReference type="ChEBI" id="CHEBI:32682"/>
        <dbReference type="ChEBI" id="CHEBI:33019"/>
        <dbReference type="ChEBI" id="CHEBI:78442"/>
        <dbReference type="ChEBI" id="CHEBI:78513"/>
        <dbReference type="ChEBI" id="CHEBI:456215"/>
        <dbReference type="EC" id="6.1.1.19"/>
    </reaction>
</comment>
<evidence type="ECO:0000256" key="5">
    <source>
        <dbReference type="ARBA" id="ARBA00022840"/>
    </source>
</evidence>
<name>A0AB34GYG9_ESCRO</name>
<feature type="compositionally biased region" description="Pro residues" evidence="12">
    <location>
        <begin position="41"/>
        <end position="51"/>
    </location>
</feature>
<evidence type="ECO:0000256" key="3">
    <source>
        <dbReference type="ARBA" id="ARBA00022598"/>
    </source>
</evidence>
<dbReference type="Pfam" id="PF05746">
    <property type="entry name" value="DALR_1"/>
    <property type="match status" value="1"/>
</dbReference>
<dbReference type="EC" id="6.1.1.19" evidence="2"/>
<dbReference type="Pfam" id="PF00750">
    <property type="entry name" value="tRNA-synt_1d"/>
    <property type="match status" value="1"/>
</dbReference>
<accession>A0AB34GYG9</accession>
<evidence type="ECO:0000256" key="7">
    <source>
        <dbReference type="ARBA" id="ARBA00023146"/>
    </source>
</evidence>
<comment type="function">
    <text evidence="10">Catalyzes the attachment of arginine to tRNA(Arg) in a two-step reaction: arginine is first activated by ATP to form Arg-AMP and then transferred to the acceptor end of tRNA(Arg).</text>
</comment>
<reference evidence="14 15" key="1">
    <citation type="submission" date="2022-11" db="EMBL/GenBank/DDBJ databases">
        <title>Whole genome sequence of Eschrichtius robustus ER-17-0199.</title>
        <authorList>
            <person name="Bruniche-Olsen A."/>
            <person name="Black A.N."/>
            <person name="Fields C.J."/>
            <person name="Walden K."/>
            <person name="Dewoody J.A."/>
        </authorList>
    </citation>
    <scope>NUCLEOTIDE SEQUENCE [LARGE SCALE GENOMIC DNA]</scope>
    <source>
        <strain evidence="14">ER-17-0199</strain>
        <tissue evidence="14">Blubber</tissue>
    </source>
</reference>
<keyword evidence="15" id="KW-1185">Reference proteome</keyword>
<keyword evidence="5 11" id="KW-0067">ATP-binding</keyword>
<evidence type="ECO:0000256" key="6">
    <source>
        <dbReference type="ARBA" id="ARBA00022917"/>
    </source>
</evidence>
<keyword evidence="6 11" id="KW-0648">Protein biosynthesis</keyword>
<dbReference type="InterPro" id="IPR014729">
    <property type="entry name" value="Rossmann-like_a/b/a_fold"/>
</dbReference>
<comment type="similarity">
    <text evidence="1 11">Belongs to the class-I aminoacyl-tRNA synthetase family.</text>
</comment>
<proteinExistence type="inferred from homology"/>
<feature type="region of interest" description="Disordered" evidence="12">
    <location>
        <begin position="204"/>
        <end position="255"/>
    </location>
</feature>
<dbReference type="Gene3D" id="2.40.50.140">
    <property type="entry name" value="Nucleic acid-binding proteins"/>
    <property type="match status" value="1"/>
</dbReference>
<keyword evidence="3 11" id="KW-0436">Ligase</keyword>
<dbReference type="GO" id="GO:0006420">
    <property type="term" value="P:arginyl-tRNA aminoacylation"/>
    <property type="evidence" value="ECO:0007669"/>
    <property type="project" value="InterPro"/>
</dbReference>
<evidence type="ECO:0000313" key="14">
    <source>
        <dbReference type="EMBL" id="KAJ8784524.1"/>
    </source>
</evidence>
<sequence length="619" mass="69312">MGSGSGERPPESPEQPHRRRRPGCHHCRGGAAAVSSEVETRPPPSALPTPSPARRAAAPERWPGRPHIGGACWRGQEGHRSEGSGNIKWFSVRYGFSNRNDTKEDVCVHRTAVKKKHPGSAFAAGPPSHLQQNYRNSESGEKTEGTESAPESQARQRRPYRRRRHPPYCVPRAYGRAESLWGSTTAFHPPVQGEVMEGADIQGAGEQGRPVRQNVYRGYRPPFCRGPPRQRQRREDGSEEDKENQGDETQGQVGSHLNVATAATSITGADSQKTLNHKMVKRQKQPIHQLRICALLRLSRAGLSKCRLTISTIIRKGTAVVDLSGNGDPSSICTVMRSDGTSLYATRDLAAAIDRMDKYNFDKMIYVTDKGQKKHFQQVFQMLQIMGYAWAERCQHVPFGVVQGMKTRRGDVTFLEDVLNEIRLRMLQNMASIKIPDSLQFHARLKELPLSILATRELENPQETAERVGLAALIIQDFRGFLLSDYQFSWDRVFQSRGDTGVFLQYTHARLHSLEETFGCGYLNDFNTACLQEPQSVSILQHLLRFDEVLYRSAQDLQPRHIVSYLLTLSHLAAVAHKTLHIKSSPPEVAGARLHLFRAVRSVLANGMKLLGITPVCRM</sequence>
<dbReference type="InterPro" id="IPR035684">
    <property type="entry name" value="ArgRS_core"/>
</dbReference>
<dbReference type="GO" id="GO:0032543">
    <property type="term" value="P:mitochondrial translation"/>
    <property type="evidence" value="ECO:0007669"/>
    <property type="project" value="TreeGrafter"/>
</dbReference>
<evidence type="ECO:0000256" key="12">
    <source>
        <dbReference type="SAM" id="MobiDB-lite"/>
    </source>
</evidence>
<evidence type="ECO:0000256" key="2">
    <source>
        <dbReference type="ARBA" id="ARBA00012837"/>
    </source>
</evidence>
<dbReference type="SMART" id="SM00836">
    <property type="entry name" value="DALR_1"/>
    <property type="match status" value="1"/>
</dbReference>
<evidence type="ECO:0000256" key="11">
    <source>
        <dbReference type="RuleBase" id="RU363038"/>
    </source>
</evidence>
<evidence type="ECO:0000256" key="1">
    <source>
        <dbReference type="ARBA" id="ARBA00005594"/>
    </source>
</evidence>
<dbReference type="SUPFAM" id="SSF47323">
    <property type="entry name" value="Anticodon-binding domain of a subclass of class I aminoacyl-tRNA synthetases"/>
    <property type="match status" value="1"/>
</dbReference>
<evidence type="ECO:0000259" key="13">
    <source>
        <dbReference type="SMART" id="SM00836"/>
    </source>
</evidence>
<dbReference type="SUPFAM" id="SSF52374">
    <property type="entry name" value="Nucleotidylyl transferase"/>
    <property type="match status" value="1"/>
</dbReference>
<evidence type="ECO:0000256" key="9">
    <source>
        <dbReference type="ARBA" id="ARBA00049339"/>
    </source>
</evidence>
<feature type="region of interest" description="Disordered" evidence="12">
    <location>
        <begin position="116"/>
        <end position="168"/>
    </location>
</feature>